<evidence type="ECO:0000313" key="3">
    <source>
        <dbReference type="EMBL" id="VEI22732.1"/>
    </source>
</evidence>
<dbReference type="Proteomes" id="UP000282386">
    <property type="component" value="Chromosome"/>
</dbReference>
<feature type="compositionally biased region" description="Basic residues" evidence="1">
    <location>
        <begin position="1"/>
        <end position="11"/>
    </location>
</feature>
<keyword evidence="2" id="KW-0472">Membrane</keyword>
<sequence length="355" mass="39519">MGKSNKRKKRSASGVSYSSKKSPSDNHDSKGTEDLSKGRDEKEYKISTILDDWKKIVGFYIACIAVCSAFNIVIWSLLSSGFNIKVSAYLLSHGMGGGAVSFQPIVIMQILNISAIIIFFTWKNILHSLSLKKPVKIFFAVVALTLATVLFLLSLSMFLEIFNTPAYPLWVLNISFISYILSTLGAYLVIKIAIFTAGEIRDFSEKARKHPISTTIGIPICVMGFALSGLIVPVSMYYTGYGTECFNVSKNSVSDRVLESISENHLTGGQKTAIRESLEESWSVRGAEGERFYIFVTREDKDTIDGVLFKRFVETKDEKGQVVKEWLEERSSGKIITINRKAIKSRNSQVCSSET</sequence>
<keyword evidence="2" id="KW-1133">Transmembrane helix</keyword>
<evidence type="ECO:0000256" key="2">
    <source>
        <dbReference type="SAM" id="Phobius"/>
    </source>
</evidence>
<feature type="compositionally biased region" description="Low complexity" evidence="1">
    <location>
        <begin position="12"/>
        <end position="21"/>
    </location>
</feature>
<organism evidence="3 4">
    <name type="scientific">Rothia aeria</name>
    <dbReference type="NCBI Taxonomy" id="172042"/>
    <lineage>
        <taxon>Bacteria</taxon>
        <taxon>Bacillati</taxon>
        <taxon>Actinomycetota</taxon>
        <taxon>Actinomycetes</taxon>
        <taxon>Micrococcales</taxon>
        <taxon>Micrococcaceae</taxon>
        <taxon>Rothia</taxon>
    </lineage>
</organism>
<gene>
    <name evidence="3" type="ORF">NCTC10207_00817</name>
</gene>
<feature type="compositionally biased region" description="Basic and acidic residues" evidence="1">
    <location>
        <begin position="22"/>
        <end position="36"/>
    </location>
</feature>
<keyword evidence="2" id="KW-0812">Transmembrane</keyword>
<name>A0A7Z9A290_9MICC</name>
<dbReference type="EMBL" id="LR134479">
    <property type="protein sequence ID" value="VEI22732.1"/>
    <property type="molecule type" value="Genomic_DNA"/>
</dbReference>
<feature type="transmembrane region" description="Helical" evidence="2">
    <location>
        <begin position="170"/>
        <end position="195"/>
    </location>
</feature>
<proteinExistence type="predicted"/>
<accession>A0A7Z9A290</accession>
<feature type="transmembrane region" description="Helical" evidence="2">
    <location>
        <begin position="134"/>
        <end position="158"/>
    </location>
</feature>
<dbReference type="RefSeq" id="WP_126499843.1">
    <property type="nucleotide sequence ID" value="NZ_LR134479.1"/>
</dbReference>
<reference evidence="3 4" key="1">
    <citation type="submission" date="2018-12" db="EMBL/GenBank/DDBJ databases">
        <authorList>
            <consortium name="Pathogen Informatics"/>
        </authorList>
    </citation>
    <scope>NUCLEOTIDE SEQUENCE [LARGE SCALE GENOMIC DNA]</scope>
    <source>
        <strain evidence="3 4">NCTC10207</strain>
    </source>
</reference>
<feature type="region of interest" description="Disordered" evidence="1">
    <location>
        <begin position="1"/>
        <end position="36"/>
    </location>
</feature>
<feature type="transmembrane region" description="Helical" evidence="2">
    <location>
        <begin position="98"/>
        <end position="122"/>
    </location>
</feature>
<evidence type="ECO:0000313" key="4">
    <source>
        <dbReference type="Proteomes" id="UP000282386"/>
    </source>
</evidence>
<dbReference type="AlphaFoldDB" id="A0A7Z9A290"/>
<protein>
    <submittedName>
        <fullName evidence="3">Uncharacterized protein</fullName>
    </submittedName>
</protein>
<feature type="transmembrane region" description="Helical" evidence="2">
    <location>
        <begin position="57"/>
        <end position="78"/>
    </location>
</feature>
<evidence type="ECO:0000256" key="1">
    <source>
        <dbReference type="SAM" id="MobiDB-lite"/>
    </source>
</evidence>
<feature type="transmembrane region" description="Helical" evidence="2">
    <location>
        <begin position="216"/>
        <end position="238"/>
    </location>
</feature>